<dbReference type="Proteomes" id="UP000184671">
    <property type="component" value="Unassembled WGS sequence"/>
</dbReference>
<dbReference type="STRING" id="118126.L21_1651"/>
<organism evidence="1 2">
    <name type="scientific">Methanoculleus chikugoensis</name>
    <dbReference type="NCBI Taxonomy" id="118126"/>
    <lineage>
        <taxon>Archaea</taxon>
        <taxon>Methanobacteriati</taxon>
        <taxon>Methanobacteriota</taxon>
        <taxon>Stenosarchaea group</taxon>
        <taxon>Methanomicrobia</taxon>
        <taxon>Methanomicrobiales</taxon>
        <taxon>Methanomicrobiaceae</taxon>
        <taxon>Methanoculleus</taxon>
    </lineage>
</organism>
<evidence type="ECO:0000313" key="2">
    <source>
        <dbReference type="Proteomes" id="UP000184671"/>
    </source>
</evidence>
<evidence type="ECO:0008006" key="3">
    <source>
        <dbReference type="Google" id="ProtNLM"/>
    </source>
</evidence>
<evidence type="ECO:0000313" key="1">
    <source>
        <dbReference type="EMBL" id="SCL75739.1"/>
    </source>
</evidence>
<gene>
    <name evidence="1" type="ORF">L21_1651</name>
</gene>
<sequence>MHMAREGKGRVVPVGKAKTRYVTVPADVAGDDRFPFEDGEEVTVRIEEDKRRVVVEKVE</sequence>
<dbReference type="AlphaFoldDB" id="A0A1M4MLF8"/>
<dbReference type="EMBL" id="FMID01000040">
    <property type="protein sequence ID" value="SCL75739.1"/>
    <property type="molecule type" value="Genomic_DNA"/>
</dbReference>
<reference evidence="1 2" key="1">
    <citation type="submission" date="2016-08" db="EMBL/GenBank/DDBJ databases">
        <authorList>
            <person name="Seilhamer J.J."/>
        </authorList>
    </citation>
    <scope>NUCLEOTIDE SEQUENCE [LARGE SCALE GENOMIC DNA]</scope>
    <source>
        <strain evidence="1">L21-II-0</strain>
    </source>
</reference>
<name>A0A1M4MLF8_9EURY</name>
<proteinExistence type="predicted"/>
<accession>A0A1M4MLF8</accession>
<protein>
    <recommendedName>
        <fullName evidence="3">SpoVT-AbrB domain-containing protein</fullName>
    </recommendedName>
</protein>